<feature type="compositionally biased region" description="Low complexity" evidence="4">
    <location>
        <begin position="19"/>
        <end position="37"/>
    </location>
</feature>
<evidence type="ECO:0000313" key="5">
    <source>
        <dbReference type="EMBL" id="KAJ8441212.1"/>
    </source>
</evidence>
<feature type="compositionally biased region" description="Basic and acidic residues" evidence="4">
    <location>
        <begin position="760"/>
        <end position="778"/>
    </location>
</feature>
<dbReference type="EMBL" id="JAKOGI010000174">
    <property type="protein sequence ID" value="KAJ8441212.1"/>
    <property type="molecule type" value="Genomic_DNA"/>
</dbReference>
<dbReference type="SUPFAM" id="SSF57997">
    <property type="entry name" value="Tropomyosin"/>
    <property type="match status" value="1"/>
</dbReference>
<feature type="coiled-coil region" evidence="3">
    <location>
        <begin position="106"/>
        <end position="229"/>
    </location>
</feature>
<feature type="coiled-coil region" evidence="3">
    <location>
        <begin position="337"/>
        <end position="553"/>
    </location>
</feature>
<evidence type="ECO:0008006" key="7">
    <source>
        <dbReference type="Google" id="ProtNLM"/>
    </source>
</evidence>
<feature type="compositionally biased region" description="Polar residues" evidence="4">
    <location>
        <begin position="45"/>
        <end position="56"/>
    </location>
</feature>
<feature type="coiled-coil region" evidence="3">
    <location>
        <begin position="596"/>
        <end position="658"/>
    </location>
</feature>
<feature type="region of interest" description="Disordered" evidence="4">
    <location>
        <begin position="759"/>
        <end position="808"/>
    </location>
</feature>
<feature type="compositionally biased region" description="Basic and acidic residues" evidence="4">
    <location>
        <begin position="1"/>
        <end position="18"/>
    </location>
</feature>
<comment type="caution">
    <text evidence="5">The sequence shown here is derived from an EMBL/GenBank/DDBJ whole genome shotgun (WGS) entry which is preliminary data.</text>
</comment>
<dbReference type="OrthoDB" id="128924at2759"/>
<organism evidence="5 6">
    <name type="scientific">Carnegiea gigantea</name>
    <dbReference type="NCBI Taxonomy" id="171969"/>
    <lineage>
        <taxon>Eukaryota</taxon>
        <taxon>Viridiplantae</taxon>
        <taxon>Streptophyta</taxon>
        <taxon>Embryophyta</taxon>
        <taxon>Tracheophyta</taxon>
        <taxon>Spermatophyta</taxon>
        <taxon>Magnoliopsida</taxon>
        <taxon>eudicotyledons</taxon>
        <taxon>Gunneridae</taxon>
        <taxon>Pentapetalae</taxon>
        <taxon>Caryophyllales</taxon>
        <taxon>Cactineae</taxon>
        <taxon>Cactaceae</taxon>
        <taxon>Cactoideae</taxon>
        <taxon>Echinocereeae</taxon>
        <taxon>Carnegiea</taxon>
    </lineage>
</organism>
<accession>A0A9Q1KE96</accession>
<dbReference type="Gene3D" id="6.10.250.3110">
    <property type="match status" value="1"/>
</dbReference>
<evidence type="ECO:0000256" key="1">
    <source>
        <dbReference type="ARBA" id="ARBA00005921"/>
    </source>
</evidence>
<dbReference type="Pfam" id="PF05911">
    <property type="entry name" value="FPP"/>
    <property type="match status" value="2"/>
</dbReference>
<feature type="region of interest" description="Disordered" evidence="4">
    <location>
        <begin position="274"/>
        <end position="303"/>
    </location>
</feature>
<dbReference type="PANTHER" id="PTHR31580:SF49">
    <property type="entry name" value="FILAMENT-LIKE PLANT PROTEIN 3"/>
    <property type="match status" value="1"/>
</dbReference>
<evidence type="ECO:0000256" key="2">
    <source>
        <dbReference type="ARBA" id="ARBA00023054"/>
    </source>
</evidence>
<protein>
    <recommendedName>
        <fullName evidence="7">Filament-like plant protein 3</fullName>
    </recommendedName>
</protein>
<keyword evidence="2 3" id="KW-0175">Coiled coil</keyword>
<evidence type="ECO:0000256" key="3">
    <source>
        <dbReference type="SAM" id="Coils"/>
    </source>
</evidence>
<dbReference type="InterPro" id="IPR008587">
    <property type="entry name" value="FPP_plant"/>
</dbReference>
<dbReference type="AlphaFoldDB" id="A0A9Q1KE96"/>
<proteinExistence type="inferred from homology"/>
<keyword evidence="6" id="KW-1185">Reference proteome</keyword>
<gene>
    <name evidence="5" type="ORF">Cgig2_024941</name>
</gene>
<name>A0A9Q1KE96_9CARY</name>
<sequence>MDRRSWLWRRKSSDKSPGETESSGSGSGSVSISSPSERFSDDQLAYSNRSRQSPEVTSKAAPQEEDVNDSVKILAEKLSAALANVNAKEELAQQHAKVAEEAVTGWEKAEEEVITLKHQLDAATKKNLSLEDRIVHLDGALKECLRQLRQVREEQNQKIREVILKKSQDSESKSSELETQLGDLRAQLESANAKAETAASLECDLRLRLESAEKENASLQLKLRSLSEELEIRTLERDLSTKTAETASKQHLESIKKVAKLEAECRRLKSMARKATPLKGQKSFNASPSHVGKPPMRSSATASDDIGLMDDFLEMERLAALPVEEDTTTEKLGGNGEASLNIELEAMKNRTAELEKKIEMLEVEKVELGNVLIKRQDELKLSEASLAQLQSQFNECQNQLKISQAQLRDADNKLGLLQSELDLANDLRQAIELELEDANVRTEEAESRLKAIEDESKILLSKVGLFEGEAQKERAVYVEASTKCRALEEEVSKMKCEAETWQSQSASMSELKEALERELQSTNAKKEEAESQLTAAQAEVKFLLAKVDTLENEAEKERQWSAELSTKCRRLEEELFGMKHEVGTLQSKLTSAINSNKAVERKLEMTNTKKDAVESQLKAAEAEAKSLLAKVGSLEHEVEKERALSAEFSSKCKKLEDELSKMKCGAEFRLAPISKEELNNQQDMELALAASKLAECHKTIASLGKTLKSIATFDDLFLELDKLHEVSEKESQLPKNCVELTNLSSSNTVLMESSAFAPETIRDSSDIRDSREPKKDSKQGLSSTMLDKSQRNGFGKSFPRSKSAMRSC</sequence>
<comment type="similarity">
    <text evidence="1">Belongs to the FPP family.</text>
</comment>
<feature type="region of interest" description="Disordered" evidence="4">
    <location>
        <begin position="1"/>
        <end position="68"/>
    </location>
</feature>
<dbReference type="Proteomes" id="UP001153076">
    <property type="component" value="Unassembled WGS sequence"/>
</dbReference>
<evidence type="ECO:0000313" key="6">
    <source>
        <dbReference type="Proteomes" id="UP001153076"/>
    </source>
</evidence>
<evidence type="ECO:0000256" key="4">
    <source>
        <dbReference type="SAM" id="MobiDB-lite"/>
    </source>
</evidence>
<reference evidence="5" key="1">
    <citation type="submission" date="2022-04" db="EMBL/GenBank/DDBJ databases">
        <title>Carnegiea gigantea Genome sequencing and assembly v2.</title>
        <authorList>
            <person name="Copetti D."/>
            <person name="Sanderson M.J."/>
            <person name="Burquez A."/>
            <person name="Wojciechowski M.F."/>
        </authorList>
    </citation>
    <scope>NUCLEOTIDE SEQUENCE</scope>
    <source>
        <strain evidence="5">SGP5-SGP5p</strain>
        <tissue evidence="5">Aerial part</tissue>
    </source>
</reference>
<dbReference type="PANTHER" id="PTHR31580">
    <property type="entry name" value="FILAMENT-LIKE PLANT PROTEIN 4"/>
    <property type="match status" value="1"/>
</dbReference>